<dbReference type="Gene3D" id="2.160.20.10">
    <property type="entry name" value="Single-stranded right-handed beta-helix, Pectin lyase-like"/>
    <property type="match status" value="1"/>
</dbReference>
<dbReference type="SMART" id="SM00656">
    <property type="entry name" value="Amb_all"/>
    <property type="match status" value="1"/>
</dbReference>
<dbReference type="InterPro" id="IPR011050">
    <property type="entry name" value="Pectin_lyase_fold/virulence"/>
</dbReference>
<dbReference type="Pfam" id="PF00544">
    <property type="entry name" value="Pectate_lyase_4"/>
    <property type="match status" value="2"/>
</dbReference>
<proteinExistence type="inferred from homology"/>
<gene>
    <name evidence="5" type="ORF">GCM10022377_19270</name>
</gene>
<dbReference type="InterPro" id="IPR045032">
    <property type="entry name" value="PEL"/>
</dbReference>
<evidence type="ECO:0000256" key="2">
    <source>
        <dbReference type="RuleBase" id="RU361173"/>
    </source>
</evidence>
<sequence length="468" mass="49928">MARRIITARHRSTHHRARTAAAGLLAAALLGTGAAAAAGAEGPSPQADPTGQTARTPLERQVLPDGDGWAAADGGTTGGAAAAADRVYDVDSRSELLAALEAGDDEKIIRVHGVIDASEDAGGAPQTCDAYAAGTGYSLEAYLAAYDPAVWGWEEEPSGPQEDARRAAASNQQDYIRWDIPSNTTLVGADPDSGITGAALRINGEHNVIVRNLTISDSKDCFPAWDPTDGDTGNWNSEYDLLQVINGSTHVWIDHSTFTDAPNFDDQLPEYFGRPFQMHDGAVDVTNGSNYVTMSYNRFEDHDKLMLIGSTDSPTRGDPGKLKVTIHHNVFEDIGQRAPRVRYGQVDVYNNHFVSTDDAPVEYSYLFGAGVESHLHVTDNAIEGVEASSVIKNWRGTGIYTANNLVDGKRTDLLAAHNASVDASQQLAVDTSWTPQLRTTVHAPQALPALLERTAGPILTAGSAEGDR</sequence>
<keyword evidence="3" id="KW-0732">Signal</keyword>
<evidence type="ECO:0000313" key="5">
    <source>
        <dbReference type="EMBL" id="GAA3705681.1"/>
    </source>
</evidence>
<organism evidence="5 6">
    <name type="scientific">Zhihengliuella alba</name>
    <dbReference type="NCBI Taxonomy" id="547018"/>
    <lineage>
        <taxon>Bacteria</taxon>
        <taxon>Bacillati</taxon>
        <taxon>Actinomycetota</taxon>
        <taxon>Actinomycetes</taxon>
        <taxon>Micrococcales</taxon>
        <taxon>Micrococcaceae</taxon>
        <taxon>Zhihengliuella</taxon>
    </lineage>
</organism>
<evidence type="ECO:0000259" key="4">
    <source>
        <dbReference type="SMART" id="SM00656"/>
    </source>
</evidence>
<keyword evidence="1 2" id="KW-0456">Lyase</keyword>
<feature type="chain" id="PRO_5045274911" evidence="3">
    <location>
        <begin position="38"/>
        <end position="468"/>
    </location>
</feature>
<dbReference type="InterPro" id="IPR002022">
    <property type="entry name" value="Pec_lyase"/>
</dbReference>
<dbReference type="EMBL" id="BAABCJ010000005">
    <property type="protein sequence ID" value="GAA3705681.1"/>
    <property type="molecule type" value="Genomic_DNA"/>
</dbReference>
<keyword evidence="2" id="KW-0624">Polysaccharide degradation</keyword>
<comment type="caution">
    <text evidence="5">The sequence shown here is derived from an EMBL/GenBank/DDBJ whole genome shotgun (WGS) entry which is preliminary data.</text>
</comment>
<comment type="similarity">
    <text evidence="2">Belongs to the polysaccharide lyase 1 family.</text>
</comment>
<feature type="domain" description="Pectate lyase" evidence="4">
    <location>
        <begin position="145"/>
        <end position="388"/>
    </location>
</feature>
<comment type="subcellular location">
    <subcellularLocation>
        <location evidence="2">Secreted</location>
    </subcellularLocation>
</comment>
<dbReference type="RefSeq" id="WP_344883630.1">
    <property type="nucleotide sequence ID" value="NZ_BAABCJ010000005.1"/>
</dbReference>
<dbReference type="SUPFAM" id="SSF51126">
    <property type="entry name" value="Pectin lyase-like"/>
    <property type="match status" value="1"/>
</dbReference>
<dbReference type="PANTHER" id="PTHR31683">
    <property type="entry name" value="PECTATE LYASE 18-RELATED"/>
    <property type="match status" value="1"/>
</dbReference>
<evidence type="ECO:0000256" key="3">
    <source>
        <dbReference type="SAM" id="SignalP"/>
    </source>
</evidence>
<dbReference type="GO" id="GO:0016829">
    <property type="term" value="F:lyase activity"/>
    <property type="evidence" value="ECO:0007669"/>
    <property type="project" value="UniProtKB-KW"/>
</dbReference>
<accession>A0ABP7DJG0</accession>
<reference evidence="6" key="1">
    <citation type="journal article" date="2019" name="Int. J. Syst. Evol. Microbiol.">
        <title>The Global Catalogue of Microorganisms (GCM) 10K type strain sequencing project: providing services to taxonomists for standard genome sequencing and annotation.</title>
        <authorList>
            <consortium name="The Broad Institute Genomics Platform"/>
            <consortium name="The Broad Institute Genome Sequencing Center for Infectious Disease"/>
            <person name="Wu L."/>
            <person name="Ma J."/>
        </authorList>
    </citation>
    <scope>NUCLEOTIDE SEQUENCE [LARGE SCALE GENOMIC DNA]</scope>
    <source>
        <strain evidence="6">JCM 16961</strain>
    </source>
</reference>
<keyword evidence="2" id="KW-0964">Secreted</keyword>
<feature type="signal peptide" evidence="3">
    <location>
        <begin position="1"/>
        <end position="37"/>
    </location>
</feature>
<evidence type="ECO:0000313" key="6">
    <source>
        <dbReference type="Proteomes" id="UP001501536"/>
    </source>
</evidence>
<protein>
    <submittedName>
        <fullName evidence="5">Polysaccharide lyase family 1 protein</fullName>
    </submittedName>
</protein>
<keyword evidence="2" id="KW-0119">Carbohydrate metabolism</keyword>
<dbReference type="PANTHER" id="PTHR31683:SF18">
    <property type="entry name" value="PECTATE LYASE 21-RELATED"/>
    <property type="match status" value="1"/>
</dbReference>
<dbReference type="InterPro" id="IPR012334">
    <property type="entry name" value="Pectin_lyas_fold"/>
</dbReference>
<evidence type="ECO:0000256" key="1">
    <source>
        <dbReference type="ARBA" id="ARBA00023239"/>
    </source>
</evidence>
<name>A0ABP7DJG0_9MICC</name>
<dbReference type="Proteomes" id="UP001501536">
    <property type="component" value="Unassembled WGS sequence"/>
</dbReference>
<keyword evidence="6" id="KW-1185">Reference proteome</keyword>